<dbReference type="AlphaFoldDB" id="A0A2P2M1Z2"/>
<dbReference type="EMBL" id="GGEC01043759">
    <property type="protein sequence ID" value="MBX24243.1"/>
    <property type="molecule type" value="Transcribed_RNA"/>
</dbReference>
<accession>A0A2P2M1Z2</accession>
<sequence length="24" mass="2836">MHQITTKRQRIDNKTLHLTDSLVS</sequence>
<protein>
    <submittedName>
        <fullName evidence="1">Uncharacterized protein</fullName>
    </submittedName>
</protein>
<proteinExistence type="predicted"/>
<organism evidence="1">
    <name type="scientific">Rhizophora mucronata</name>
    <name type="common">Asiatic mangrove</name>
    <dbReference type="NCBI Taxonomy" id="61149"/>
    <lineage>
        <taxon>Eukaryota</taxon>
        <taxon>Viridiplantae</taxon>
        <taxon>Streptophyta</taxon>
        <taxon>Embryophyta</taxon>
        <taxon>Tracheophyta</taxon>
        <taxon>Spermatophyta</taxon>
        <taxon>Magnoliopsida</taxon>
        <taxon>eudicotyledons</taxon>
        <taxon>Gunneridae</taxon>
        <taxon>Pentapetalae</taxon>
        <taxon>rosids</taxon>
        <taxon>fabids</taxon>
        <taxon>Malpighiales</taxon>
        <taxon>Rhizophoraceae</taxon>
        <taxon>Rhizophora</taxon>
    </lineage>
</organism>
<reference evidence="1" key="1">
    <citation type="submission" date="2018-02" db="EMBL/GenBank/DDBJ databases">
        <title>Rhizophora mucronata_Transcriptome.</title>
        <authorList>
            <person name="Meera S.P."/>
            <person name="Sreeshan A."/>
            <person name="Augustine A."/>
        </authorList>
    </citation>
    <scope>NUCLEOTIDE SEQUENCE</scope>
    <source>
        <tissue evidence="1">Leaf</tissue>
    </source>
</reference>
<evidence type="ECO:0000313" key="1">
    <source>
        <dbReference type="EMBL" id="MBX24243.1"/>
    </source>
</evidence>
<name>A0A2P2M1Z2_RHIMU</name>